<dbReference type="GO" id="GO:0003964">
    <property type="term" value="F:RNA-directed DNA polymerase activity"/>
    <property type="evidence" value="ECO:0007669"/>
    <property type="project" value="UniProtKB-KW"/>
</dbReference>
<accession>A0A8X6VSR0</accession>
<dbReference type="PANTHER" id="PTHR36688:SF1">
    <property type="entry name" value="ENDONUCLEASE_EXONUCLEASE_PHOSPHATASE DOMAIN-CONTAINING PROTEIN"/>
    <property type="match status" value="1"/>
</dbReference>
<organism evidence="3 4">
    <name type="scientific">Trichonephila clavipes</name>
    <name type="common">Golden silk orbweaver</name>
    <name type="synonym">Nephila clavipes</name>
    <dbReference type="NCBI Taxonomy" id="2585209"/>
    <lineage>
        <taxon>Eukaryota</taxon>
        <taxon>Metazoa</taxon>
        <taxon>Ecdysozoa</taxon>
        <taxon>Arthropoda</taxon>
        <taxon>Chelicerata</taxon>
        <taxon>Arachnida</taxon>
        <taxon>Araneae</taxon>
        <taxon>Araneomorphae</taxon>
        <taxon>Entelegynae</taxon>
        <taxon>Araneoidea</taxon>
        <taxon>Nephilidae</taxon>
        <taxon>Trichonephila</taxon>
    </lineage>
</organism>
<keyword evidence="3" id="KW-0808">Transferase</keyword>
<dbReference type="Proteomes" id="UP000887159">
    <property type="component" value="Unassembled WGS sequence"/>
</dbReference>
<dbReference type="PANTHER" id="PTHR36688">
    <property type="entry name" value="ENDO/EXONUCLEASE/PHOSPHATASE DOMAIN-CONTAINING PROTEIN"/>
    <property type="match status" value="1"/>
</dbReference>
<proteinExistence type="predicted"/>
<feature type="signal peptide" evidence="1">
    <location>
        <begin position="1"/>
        <end position="22"/>
    </location>
</feature>
<keyword evidence="3" id="KW-0695">RNA-directed DNA polymerase</keyword>
<dbReference type="InterPro" id="IPR052560">
    <property type="entry name" value="RdDP_mobile_element"/>
</dbReference>
<dbReference type="SUPFAM" id="SSF56672">
    <property type="entry name" value="DNA/RNA polymerases"/>
    <property type="match status" value="1"/>
</dbReference>
<dbReference type="InterPro" id="IPR000477">
    <property type="entry name" value="RT_dom"/>
</dbReference>
<evidence type="ECO:0000313" key="3">
    <source>
        <dbReference type="EMBL" id="GFY21578.1"/>
    </source>
</evidence>
<gene>
    <name evidence="3" type="primary">pol</name>
    <name evidence="3" type="ORF">TNCV_1167231</name>
</gene>
<feature type="chain" id="PRO_5036457438" evidence="1">
    <location>
        <begin position="23"/>
        <end position="436"/>
    </location>
</feature>
<comment type="caution">
    <text evidence="3">The sequence shown here is derived from an EMBL/GenBank/DDBJ whole genome shotgun (WGS) entry which is preliminary data.</text>
</comment>
<dbReference type="PROSITE" id="PS50878">
    <property type="entry name" value="RT_POL"/>
    <property type="match status" value="1"/>
</dbReference>
<dbReference type="Pfam" id="PF00078">
    <property type="entry name" value="RVT_1"/>
    <property type="match status" value="1"/>
</dbReference>
<dbReference type="EMBL" id="BMAU01021358">
    <property type="protein sequence ID" value="GFY21578.1"/>
    <property type="molecule type" value="Genomic_DNA"/>
</dbReference>
<keyword evidence="3" id="KW-0548">Nucleotidyltransferase</keyword>
<dbReference type="CDD" id="cd01650">
    <property type="entry name" value="RT_nLTR_like"/>
    <property type="match status" value="1"/>
</dbReference>
<evidence type="ECO:0000259" key="2">
    <source>
        <dbReference type="PROSITE" id="PS50878"/>
    </source>
</evidence>
<feature type="domain" description="Reverse transcriptase" evidence="2">
    <location>
        <begin position="19"/>
        <end position="286"/>
    </location>
</feature>
<protein>
    <submittedName>
        <fullName evidence="3">RNA-directed DNA polymerase from mobile element jockey</fullName>
    </submittedName>
</protein>
<keyword evidence="4" id="KW-1185">Reference proteome</keyword>
<keyword evidence="1" id="KW-0732">Signal</keyword>
<name>A0A8X6VSR0_TRICX</name>
<dbReference type="AlphaFoldDB" id="A0A8X6VSR0"/>
<evidence type="ECO:0000313" key="4">
    <source>
        <dbReference type="Proteomes" id="UP000887159"/>
    </source>
</evidence>
<evidence type="ECO:0000256" key="1">
    <source>
        <dbReference type="SAM" id="SignalP"/>
    </source>
</evidence>
<dbReference type="InterPro" id="IPR043502">
    <property type="entry name" value="DNA/RNA_pol_sf"/>
</dbReference>
<reference evidence="3" key="1">
    <citation type="submission" date="2020-08" db="EMBL/GenBank/DDBJ databases">
        <title>Multicomponent nature underlies the extraordinary mechanical properties of spider dragline silk.</title>
        <authorList>
            <person name="Kono N."/>
            <person name="Nakamura H."/>
            <person name="Mori M."/>
            <person name="Yoshida Y."/>
            <person name="Ohtoshi R."/>
            <person name="Malay A.D."/>
            <person name="Moran D.A.P."/>
            <person name="Tomita M."/>
            <person name="Numata K."/>
            <person name="Arakawa K."/>
        </authorList>
    </citation>
    <scope>NUCLEOTIDE SEQUENCE</scope>
</reference>
<sequence>MTKNFTLKAILILNILINKILTHNYLPKTWKEAIIFPILKPGKSKNNPSSYRPISLLSTLSKITESIILTRLKNIIYINNIINPNQYGFTNKLSTLHPLLNLTEAISEGFQRKKSTGAVFLDIQKAFDHVWLTGLTYKLITYSIPPPLICLLHWYNSDRSYQVRVKDTLSNTKNICCGVAQGSLLGPLLFNLYINDIPDYTLTKLNMFADDTAVHTTYKRITSVTYALNKHLKLLEKYYDQWKISINVEKSAAVIFTKKRKLPPPPTMYNTTIPWSQSTKYLGIIFDKNLTWRTHIQHTRNKFRKIMFKLFPLIGRNSELSRDNKVLLFTAVMSPILAYGCPVWGYAAKTNINILDTLQNSTIRMIVRATRYMRNDDIRNAIKINSFKSPIQKIAKNFFNSLQFTNNANMINMPSYNPQDNTKRPRRILLDSYNPP</sequence>